<dbReference type="PANTHER" id="PTHR42700:SF1">
    <property type="entry name" value="SULFATE ADENYLYLTRANSFERASE"/>
    <property type="match status" value="1"/>
</dbReference>
<evidence type="ECO:0000256" key="1">
    <source>
        <dbReference type="ARBA" id="ARBA00001823"/>
    </source>
</evidence>
<evidence type="ECO:0000313" key="9">
    <source>
        <dbReference type="EMBL" id="PXA03552.1"/>
    </source>
</evidence>
<dbReference type="GO" id="GO:0070814">
    <property type="term" value="P:hydrogen sulfide biosynthetic process"/>
    <property type="evidence" value="ECO:0007669"/>
    <property type="project" value="UniProtKB-UniRule"/>
</dbReference>
<accession>A0A317ZFB6</accession>
<dbReference type="Gene3D" id="3.40.50.300">
    <property type="entry name" value="P-loop containing nucleotide triphosphate hydrolases"/>
    <property type="match status" value="1"/>
</dbReference>
<evidence type="ECO:0000256" key="4">
    <source>
        <dbReference type="ARBA" id="ARBA00022741"/>
    </source>
</evidence>
<dbReference type="InterPro" id="IPR027417">
    <property type="entry name" value="P-loop_NTPase"/>
</dbReference>
<dbReference type="UniPathway" id="UPA00140">
    <property type="reaction ID" value="UER00205"/>
</dbReference>
<dbReference type="GO" id="GO:0004781">
    <property type="term" value="F:sulfate adenylyltransferase (ATP) activity"/>
    <property type="evidence" value="ECO:0007669"/>
    <property type="project" value="TreeGrafter"/>
</dbReference>
<dbReference type="InterPro" id="IPR050512">
    <property type="entry name" value="Sulf_AdTrans/APS_kinase"/>
</dbReference>
<evidence type="ECO:0000256" key="5">
    <source>
        <dbReference type="ARBA" id="ARBA00022840"/>
    </source>
</evidence>
<dbReference type="EC" id="2.7.1.25" evidence="2 6"/>
<dbReference type="InParanoid" id="A0A317ZFB6"/>
<keyword evidence="10" id="KW-1185">Reference proteome</keyword>
<evidence type="ECO:0000256" key="6">
    <source>
        <dbReference type="HAMAP-Rule" id="MF_00065"/>
    </source>
</evidence>
<comment type="function">
    <text evidence="6 7">Catalyzes the synthesis of activated sulfate.</text>
</comment>
<keyword evidence="4 6" id="KW-0547">Nucleotide-binding</keyword>
<feature type="domain" description="APS kinase" evidence="8">
    <location>
        <begin position="27"/>
        <end position="171"/>
    </location>
</feature>
<keyword evidence="6" id="KW-0597">Phosphoprotein</keyword>
<comment type="similarity">
    <text evidence="6 7">Belongs to the APS kinase family.</text>
</comment>
<dbReference type="OrthoDB" id="9804504at2"/>
<dbReference type="PANTHER" id="PTHR42700">
    <property type="entry name" value="SULFATE ADENYLYLTRANSFERASE"/>
    <property type="match status" value="1"/>
</dbReference>
<name>A0A317ZFB6_9BACT</name>
<dbReference type="Proteomes" id="UP000247099">
    <property type="component" value="Unassembled WGS sequence"/>
</dbReference>
<reference evidence="9 10" key="1">
    <citation type="submission" date="2018-05" db="EMBL/GenBank/DDBJ databases">
        <title>Coraliomargarita sinensis sp. nov., isolated from a marine solar saltern.</title>
        <authorList>
            <person name="Zhou L.Y."/>
        </authorList>
    </citation>
    <scope>NUCLEOTIDE SEQUENCE [LARGE SCALE GENOMIC DNA]</scope>
    <source>
        <strain evidence="9 10">WN38</strain>
    </source>
</reference>
<gene>
    <name evidence="6 9" type="primary">cysC</name>
    <name evidence="9" type="ORF">DDZ13_11255</name>
</gene>
<dbReference type="EMBL" id="QHJQ01000008">
    <property type="protein sequence ID" value="PXA03552.1"/>
    <property type="molecule type" value="Genomic_DNA"/>
</dbReference>
<dbReference type="RefSeq" id="WP_110131552.1">
    <property type="nucleotide sequence ID" value="NZ_QHJQ01000008.1"/>
</dbReference>
<evidence type="ECO:0000259" key="8">
    <source>
        <dbReference type="Pfam" id="PF01583"/>
    </source>
</evidence>
<dbReference type="InterPro" id="IPR002891">
    <property type="entry name" value="APS"/>
</dbReference>
<keyword evidence="5 6" id="KW-0067">ATP-binding</keyword>
<keyword evidence="3 6" id="KW-0808">Transferase</keyword>
<keyword evidence="6 7" id="KW-0418">Kinase</keyword>
<comment type="caution">
    <text evidence="6">Lacks conserved residue(s) required for the propagation of feature annotation.</text>
</comment>
<dbReference type="NCBIfam" id="NF003013">
    <property type="entry name" value="PRK03846.1"/>
    <property type="match status" value="1"/>
</dbReference>
<dbReference type="GO" id="GO:0005524">
    <property type="term" value="F:ATP binding"/>
    <property type="evidence" value="ECO:0007669"/>
    <property type="project" value="UniProtKB-UniRule"/>
</dbReference>
<dbReference type="AlphaFoldDB" id="A0A317ZFB6"/>
<comment type="catalytic activity">
    <reaction evidence="1 6 7">
        <text>adenosine 5'-phosphosulfate + ATP = 3'-phosphoadenylyl sulfate + ADP + H(+)</text>
        <dbReference type="Rhea" id="RHEA:24152"/>
        <dbReference type="ChEBI" id="CHEBI:15378"/>
        <dbReference type="ChEBI" id="CHEBI:30616"/>
        <dbReference type="ChEBI" id="CHEBI:58243"/>
        <dbReference type="ChEBI" id="CHEBI:58339"/>
        <dbReference type="ChEBI" id="CHEBI:456216"/>
        <dbReference type="EC" id="2.7.1.25"/>
    </reaction>
</comment>
<evidence type="ECO:0000313" key="10">
    <source>
        <dbReference type="Proteomes" id="UP000247099"/>
    </source>
</evidence>
<comment type="pathway">
    <text evidence="6 7">Sulfur metabolism; hydrogen sulfide biosynthesis; sulfite from sulfate: step 2/3.</text>
</comment>
<dbReference type="GO" id="GO:0004020">
    <property type="term" value="F:adenylylsulfate kinase activity"/>
    <property type="evidence" value="ECO:0007669"/>
    <property type="project" value="UniProtKB-UniRule"/>
</dbReference>
<dbReference type="GO" id="GO:0019379">
    <property type="term" value="P:sulfate assimilation, phosphoadenylyl sulfate reduction by phosphoadenylyl-sulfate reductase (thioredoxin)"/>
    <property type="evidence" value="ECO:0007669"/>
    <property type="project" value="TreeGrafter"/>
</dbReference>
<evidence type="ECO:0000256" key="2">
    <source>
        <dbReference type="ARBA" id="ARBA00012121"/>
    </source>
</evidence>
<proteinExistence type="inferred from homology"/>
<dbReference type="NCBIfam" id="TIGR00455">
    <property type="entry name" value="apsK"/>
    <property type="match status" value="1"/>
</dbReference>
<dbReference type="GO" id="GO:0010134">
    <property type="term" value="P:sulfate assimilation via adenylyl sulfate reduction"/>
    <property type="evidence" value="ECO:0007669"/>
    <property type="project" value="TreeGrafter"/>
</dbReference>
<dbReference type="FunCoup" id="A0A317ZFB6">
    <property type="interactions" value="103"/>
</dbReference>
<dbReference type="GO" id="GO:0005737">
    <property type="term" value="C:cytoplasm"/>
    <property type="evidence" value="ECO:0007669"/>
    <property type="project" value="TreeGrafter"/>
</dbReference>
<dbReference type="HAMAP" id="MF_00065">
    <property type="entry name" value="Adenylyl_sulf_kinase"/>
    <property type="match status" value="1"/>
</dbReference>
<feature type="binding site" evidence="6">
    <location>
        <begin position="35"/>
        <end position="42"/>
    </location>
    <ligand>
        <name>ATP</name>
        <dbReference type="ChEBI" id="CHEBI:30616"/>
    </ligand>
</feature>
<dbReference type="SUPFAM" id="SSF52540">
    <property type="entry name" value="P-loop containing nucleoside triphosphate hydrolases"/>
    <property type="match status" value="1"/>
</dbReference>
<comment type="caution">
    <text evidence="9">The sequence shown here is derived from an EMBL/GenBank/DDBJ whole genome shotgun (WGS) entry which is preliminary data.</text>
</comment>
<evidence type="ECO:0000256" key="7">
    <source>
        <dbReference type="RuleBase" id="RU004347"/>
    </source>
</evidence>
<evidence type="ECO:0000256" key="3">
    <source>
        <dbReference type="ARBA" id="ARBA00022679"/>
    </source>
</evidence>
<dbReference type="CDD" id="cd02027">
    <property type="entry name" value="APSK"/>
    <property type="match status" value="1"/>
</dbReference>
<organism evidence="9 10">
    <name type="scientific">Coraliomargarita sinensis</name>
    <dbReference type="NCBI Taxonomy" id="2174842"/>
    <lineage>
        <taxon>Bacteria</taxon>
        <taxon>Pseudomonadati</taxon>
        <taxon>Verrucomicrobiota</taxon>
        <taxon>Opitutia</taxon>
        <taxon>Puniceicoccales</taxon>
        <taxon>Coraliomargaritaceae</taxon>
        <taxon>Coraliomargarita</taxon>
    </lineage>
</organism>
<protein>
    <recommendedName>
        <fullName evidence="2 6">Adenylyl-sulfate kinase</fullName>
        <ecNumber evidence="2 6">2.7.1.25</ecNumber>
    </recommendedName>
    <alternativeName>
        <fullName evidence="6">APS kinase</fullName>
    </alternativeName>
    <alternativeName>
        <fullName evidence="6">ATP adenosine-5'-phosphosulfate 3'-phosphotransferase</fullName>
    </alternativeName>
    <alternativeName>
        <fullName evidence="6">Adenosine-5'-phosphosulfate kinase</fullName>
    </alternativeName>
</protein>
<dbReference type="Pfam" id="PF01583">
    <property type="entry name" value="APS_kinase"/>
    <property type="match status" value="1"/>
</dbReference>
<dbReference type="InterPro" id="IPR059117">
    <property type="entry name" value="APS_kinase_dom"/>
</dbReference>
<sequence length="205" mass="22738">MPAPENIHTEFHRMLDRGAKEAQLKQRGHVFWFYGLSGSGKSTLANALERKLAEQGYVTKILDGDNIRSRLNADLGFSDEDRQENIRRIAEVARLFLDSGIVVIASFITPKRELRANALEIVGTEDFTPVYIEASFETCAERDVKGLYAKAAAGGVKDFTGKDSSFEAPEEGAPDWTITTDGQSEEQCLEQLLEKVLPLIQLSNS</sequence>